<feature type="region of interest" description="Disordered" evidence="1">
    <location>
        <begin position="1"/>
        <end position="20"/>
    </location>
</feature>
<dbReference type="EMBL" id="CP045488">
    <property type="protein sequence ID" value="QFU81737.1"/>
    <property type="molecule type" value="Genomic_DNA"/>
</dbReference>
<reference evidence="3 4" key="1">
    <citation type="journal article" date="2007" name="Int. J. Syst. Evol. Microbiol.">
        <title>Natronorubrum sulfidifaciens sp. nov., an extremely haloalkaliphilic archaeon isolated from Aiding salt lake in Xin-Jiang, China.</title>
        <authorList>
            <person name="Cui H.L."/>
            <person name="Tohty D."/>
            <person name="Liu H.C."/>
            <person name="Liu S.J."/>
            <person name="Oren A."/>
            <person name="Zhou P.J."/>
        </authorList>
    </citation>
    <scope>NUCLEOTIDE SEQUENCE [LARGE SCALE GENOMIC DNA]</scope>
    <source>
        <strain evidence="3 4">7-3</strain>
    </source>
</reference>
<gene>
    <name evidence="3" type="ORF">GCU68_03780</name>
</gene>
<protein>
    <recommendedName>
        <fullName evidence="2">Halobacterial output domain-containing protein</fullName>
    </recommendedName>
</protein>
<organism evidence="3 4">
    <name type="scientific">Natronorubrum aibiense</name>
    <dbReference type="NCBI Taxonomy" id="348826"/>
    <lineage>
        <taxon>Archaea</taxon>
        <taxon>Methanobacteriati</taxon>
        <taxon>Methanobacteriota</taxon>
        <taxon>Stenosarchaea group</taxon>
        <taxon>Halobacteria</taxon>
        <taxon>Halobacteriales</taxon>
        <taxon>Natrialbaceae</taxon>
        <taxon>Natronorubrum</taxon>
    </lineage>
</organism>
<dbReference type="AlphaFoldDB" id="A0A5P9P0X4"/>
<keyword evidence="4" id="KW-1185">Reference proteome</keyword>
<name>A0A5P9P0X4_9EURY</name>
<feature type="domain" description="Halobacterial output" evidence="2">
    <location>
        <begin position="23"/>
        <end position="92"/>
    </location>
</feature>
<evidence type="ECO:0000259" key="2">
    <source>
        <dbReference type="Pfam" id="PF18545"/>
    </source>
</evidence>
<dbReference type="OrthoDB" id="271604at2157"/>
<proteinExistence type="predicted"/>
<dbReference type="Pfam" id="PF18545">
    <property type="entry name" value="HalOD1"/>
    <property type="match status" value="1"/>
</dbReference>
<evidence type="ECO:0000313" key="3">
    <source>
        <dbReference type="EMBL" id="QFU81737.1"/>
    </source>
</evidence>
<dbReference type="InterPro" id="IPR040624">
    <property type="entry name" value="HalOD1"/>
</dbReference>
<dbReference type="GeneID" id="42300140"/>
<evidence type="ECO:0000313" key="4">
    <source>
        <dbReference type="Proteomes" id="UP000326170"/>
    </source>
</evidence>
<dbReference type="RefSeq" id="WP_152939139.1">
    <property type="nucleotide sequence ID" value="NZ_CP045488.1"/>
</dbReference>
<dbReference type="Proteomes" id="UP000326170">
    <property type="component" value="Chromosome"/>
</dbReference>
<dbReference type="KEGG" id="nas:GCU68_03780"/>
<evidence type="ECO:0000256" key="1">
    <source>
        <dbReference type="SAM" id="MobiDB-lite"/>
    </source>
</evidence>
<accession>A0A5P9P0X4</accession>
<sequence>MDHHDRLQNDTQVEIQTERQDPESIVETILRGLAALENVPVTELEPLYEQINPDALISFHRHAKDFDTSFTIEFAVDDYTIMLSQTDTVCIRDSRTA</sequence>